<evidence type="ECO:0000256" key="3">
    <source>
        <dbReference type="ARBA" id="ARBA00006597"/>
    </source>
</evidence>
<keyword evidence="11" id="KW-0804">Transcription</keyword>
<evidence type="ECO:0000256" key="11">
    <source>
        <dbReference type="ARBA" id="ARBA00023163"/>
    </source>
</evidence>
<evidence type="ECO:0000256" key="9">
    <source>
        <dbReference type="ARBA" id="ARBA00023125"/>
    </source>
</evidence>
<dbReference type="AlphaFoldDB" id="A0A5N5EHB0"/>
<dbReference type="GO" id="GO:0046872">
    <property type="term" value="F:metal ion binding"/>
    <property type="evidence" value="ECO:0007669"/>
    <property type="project" value="UniProtKB-KW"/>
</dbReference>
<gene>
    <name evidence="13" type="ORF">F5983_34815</name>
</gene>
<dbReference type="InterPro" id="IPR034768">
    <property type="entry name" value="4FE4S_WBL"/>
</dbReference>
<accession>A0A5N5EHB0</accession>
<dbReference type="Proteomes" id="UP000326907">
    <property type="component" value="Unassembled WGS sequence"/>
</dbReference>
<dbReference type="GO" id="GO:0047134">
    <property type="term" value="F:protein-disulfide reductase [NAD(P)H] activity"/>
    <property type="evidence" value="ECO:0007669"/>
    <property type="project" value="TreeGrafter"/>
</dbReference>
<dbReference type="EMBL" id="VYUA01000063">
    <property type="protein sequence ID" value="KAB2588012.1"/>
    <property type="molecule type" value="Genomic_DNA"/>
</dbReference>
<evidence type="ECO:0000256" key="7">
    <source>
        <dbReference type="ARBA" id="ARBA00023014"/>
    </source>
</evidence>
<dbReference type="GO" id="GO:0045454">
    <property type="term" value="P:cell redox homeostasis"/>
    <property type="evidence" value="ECO:0007669"/>
    <property type="project" value="TreeGrafter"/>
</dbReference>
<dbReference type="InterPro" id="IPR003482">
    <property type="entry name" value="Whib"/>
</dbReference>
<protein>
    <submittedName>
        <fullName evidence="13">WhiB family transcriptional regulator</fullName>
    </submittedName>
</protein>
<keyword evidence="10" id="KW-1015">Disulfide bond</keyword>
<comment type="subcellular location">
    <subcellularLocation>
        <location evidence="2">Cytoplasm</location>
    </subcellularLocation>
</comment>
<evidence type="ECO:0000256" key="5">
    <source>
        <dbReference type="ARBA" id="ARBA00022723"/>
    </source>
</evidence>
<proteinExistence type="inferred from homology"/>
<keyword evidence="5" id="KW-0479">Metal-binding</keyword>
<evidence type="ECO:0000259" key="12">
    <source>
        <dbReference type="PROSITE" id="PS51674"/>
    </source>
</evidence>
<keyword evidence="14" id="KW-1185">Reference proteome</keyword>
<dbReference type="PANTHER" id="PTHR38839">
    <property type="entry name" value="TRANSCRIPTIONAL REGULATOR WHID-RELATED"/>
    <property type="match status" value="1"/>
</dbReference>
<comment type="caution">
    <text evidence="13">The sequence shown here is derived from an EMBL/GenBank/DDBJ whole genome shotgun (WGS) entry which is preliminary data.</text>
</comment>
<keyword evidence="7" id="KW-0411">Iron-sulfur</keyword>
<dbReference type="GO" id="GO:0045892">
    <property type="term" value="P:negative regulation of DNA-templated transcription"/>
    <property type="evidence" value="ECO:0007669"/>
    <property type="project" value="TreeGrafter"/>
</dbReference>
<organism evidence="13 14">
    <name type="scientific">Streptomyces arboris</name>
    <dbReference type="NCBI Taxonomy" id="2600619"/>
    <lineage>
        <taxon>Bacteria</taxon>
        <taxon>Bacillati</taxon>
        <taxon>Actinomycetota</taxon>
        <taxon>Actinomycetes</taxon>
        <taxon>Kitasatosporales</taxon>
        <taxon>Streptomycetaceae</taxon>
        <taxon>Streptomyces</taxon>
    </lineage>
</organism>
<evidence type="ECO:0000256" key="2">
    <source>
        <dbReference type="ARBA" id="ARBA00004496"/>
    </source>
</evidence>
<evidence type="ECO:0000256" key="8">
    <source>
        <dbReference type="ARBA" id="ARBA00023015"/>
    </source>
</evidence>
<dbReference type="GO" id="GO:0051539">
    <property type="term" value="F:4 iron, 4 sulfur cluster binding"/>
    <property type="evidence" value="ECO:0007669"/>
    <property type="project" value="UniProtKB-KW"/>
</dbReference>
<evidence type="ECO:0000313" key="14">
    <source>
        <dbReference type="Proteomes" id="UP000326907"/>
    </source>
</evidence>
<dbReference type="GO" id="GO:0005737">
    <property type="term" value="C:cytoplasm"/>
    <property type="evidence" value="ECO:0007669"/>
    <property type="project" value="UniProtKB-SubCell"/>
</dbReference>
<reference evidence="13 14" key="1">
    <citation type="submission" date="2019-09" db="EMBL/GenBank/DDBJ databases">
        <authorList>
            <person name="Liu P."/>
        </authorList>
    </citation>
    <scope>NUCLEOTIDE SEQUENCE [LARGE SCALE GENOMIC DNA]</scope>
    <source>
        <strain evidence="13 14">TRM68085</strain>
    </source>
</reference>
<evidence type="ECO:0000256" key="4">
    <source>
        <dbReference type="ARBA" id="ARBA00022485"/>
    </source>
</evidence>
<evidence type="ECO:0000256" key="10">
    <source>
        <dbReference type="ARBA" id="ARBA00023157"/>
    </source>
</evidence>
<keyword evidence="8" id="KW-0805">Transcription regulation</keyword>
<dbReference type="PROSITE" id="PS51674">
    <property type="entry name" value="4FE4S_WBL"/>
    <property type="match status" value="1"/>
</dbReference>
<dbReference type="GO" id="GO:0003677">
    <property type="term" value="F:DNA binding"/>
    <property type="evidence" value="ECO:0007669"/>
    <property type="project" value="UniProtKB-KW"/>
</dbReference>
<dbReference type="Pfam" id="PF02467">
    <property type="entry name" value="Whib"/>
    <property type="match status" value="1"/>
</dbReference>
<sequence>MPFPVSDQPLACHTNPALFAIEDVSTTDDPRAREKATTEAKQACSGCPVVTECLKWALANPGLTPTGVWAATTKRDRKRLRRRPAIRRRTRTRLLFPPV</sequence>
<evidence type="ECO:0000256" key="6">
    <source>
        <dbReference type="ARBA" id="ARBA00023004"/>
    </source>
</evidence>
<keyword evidence="4" id="KW-0004">4Fe-4S</keyword>
<comment type="similarity">
    <text evidence="3">Belongs to the WhiB family.</text>
</comment>
<keyword evidence="6" id="KW-0408">Iron</keyword>
<name>A0A5N5EHB0_9ACTN</name>
<feature type="domain" description="4Fe-4S Wbl-type" evidence="12">
    <location>
        <begin position="11"/>
        <end position="79"/>
    </location>
</feature>
<keyword evidence="9" id="KW-0238">DNA-binding</keyword>
<evidence type="ECO:0000256" key="1">
    <source>
        <dbReference type="ARBA" id="ARBA00001966"/>
    </source>
</evidence>
<comment type="cofactor">
    <cofactor evidence="1">
        <name>[4Fe-4S] cluster</name>
        <dbReference type="ChEBI" id="CHEBI:49883"/>
    </cofactor>
</comment>
<evidence type="ECO:0000313" key="13">
    <source>
        <dbReference type="EMBL" id="KAB2588012.1"/>
    </source>
</evidence>